<evidence type="ECO:0000313" key="3">
    <source>
        <dbReference type="Proteomes" id="UP000794436"/>
    </source>
</evidence>
<dbReference type="AlphaFoldDB" id="A0A8K1C9D0"/>
<proteinExistence type="predicted"/>
<dbReference type="EMBL" id="SPLM01000111">
    <property type="protein sequence ID" value="TMW58685.1"/>
    <property type="molecule type" value="Genomic_DNA"/>
</dbReference>
<evidence type="ECO:0000256" key="1">
    <source>
        <dbReference type="SAM" id="MobiDB-lite"/>
    </source>
</evidence>
<comment type="caution">
    <text evidence="2">The sequence shown here is derived from an EMBL/GenBank/DDBJ whole genome shotgun (WGS) entry which is preliminary data.</text>
</comment>
<feature type="compositionally biased region" description="Polar residues" evidence="1">
    <location>
        <begin position="253"/>
        <end position="262"/>
    </location>
</feature>
<feature type="region of interest" description="Disordered" evidence="1">
    <location>
        <begin position="64"/>
        <end position="167"/>
    </location>
</feature>
<accession>A0A8K1C9D0</accession>
<feature type="region of interest" description="Disordered" evidence="1">
    <location>
        <begin position="281"/>
        <end position="320"/>
    </location>
</feature>
<feature type="region of interest" description="Disordered" evidence="1">
    <location>
        <begin position="832"/>
        <end position="872"/>
    </location>
</feature>
<feature type="compositionally biased region" description="Polar residues" evidence="1">
    <location>
        <begin position="835"/>
        <end position="850"/>
    </location>
</feature>
<organism evidence="2 3">
    <name type="scientific">Pythium oligandrum</name>
    <name type="common">Mycoparasitic fungus</name>
    <dbReference type="NCBI Taxonomy" id="41045"/>
    <lineage>
        <taxon>Eukaryota</taxon>
        <taxon>Sar</taxon>
        <taxon>Stramenopiles</taxon>
        <taxon>Oomycota</taxon>
        <taxon>Peronosporomycetes</taxon>
        <taxon>Pythiales</taxon>
        <taxon>Pythiaceae</taxon>
        <taxon>Pythium</taxon>
    </lineage>
</organism>
<feature type="region of interest" description="Disordered" evidence="1">
    <location>
        <begin position="226"/>
        <end position="263"/>
    </location>
</feature>
<feature type="compositionally biased region" description="Basic and acidic residues" evidence="1">
    <location>
        <begin position="104"/>
        <end position="121"/>
    </location>
</feature>
<name>A0A8K1C9D0_PYTOL</name>
<keyword evidence="3" id="KW-1185">Reference proteome</keyword>
<feature type="compositionally biased region" description="Basic and acidic residues" evidence="1">
    <location>
        <begin position="1005"/>
        <end position="1015"/>
    </location>
</feature>
<dbReference type="Proteomes" id="UP000794436">
    <property type="component" value="Unassembled WGS sequence"/>
</dbReference>
<feature type="compositionally biased region" description="Polar residues" evidence="1">
    <location>
        <begin position="89"/>
        <end position="101"/>
    </location>
</feature>
<sequence>MASGLMSMKASEASANPRVSTTNAAVASNKSWGEDVCLQKLHPQTNSSNVYKFHSWLDGNDRTKLFKGGAPKQQATSDGASAADRVSTSKEGSSAKVLSNNKIRKLEKQMKRKERQEKKGQEVGAMGNLPPSKKKRRQTQSVASKRDKQLQEEAPSGSVHPQHDKLPAKHAVDLDSLPRNIQDDMASQVLRTQQQLLIRNAASNAPPMLVPRPQPTVVAISAAAPISKKRPRSERTGNVRHRNVPEAPASPAMDSSPTNSAYEDSVRADLLSTLGGVVTWRGNAKPESGDSIADSGNVTGKKKRRQPRCAPQSAAPEPSAPVAIAHAVEFPEPLQEPSPVVRTESETVMIFCKRDFMRFQAVRLWKKYQEQKKKRDVSLATITGRRARYQNRDQTDIVTTSVPPTNAPRKRLRKAVNKDIKQTQVTQVVIELDGDDSDDDGITVQSTGLSEEATLTVTKYGLERDHSVDAQVMEVIDLLVSKLCCIEDVTTTEAVRDDGAAGTLDDETLVEDLQTDMDYSDVNGLPITPASKDISGHGGATEVSLGGSGMGSMHDEPMGEVDDVCGAKKDDAMGECVGESTSESMHDETVEAPATGSLRDAVIEEEMASNTCVSTKTSDGAPTPPIESVKLVAVHEGVITATLQQNCEMAEDEDTCSSDSLLTTGTTISNEVVEAMEHLVESVVANRLESGKTEADDTMPSASAANAQLLVIADVVMTAPSTVDPQAIPTIDILSTQEAPVDEPMDVIMEDLEGADANNVALVNTFSGEESSVPTVISGEHLSAGVEEGATETEVILNQRELATEIDMEQDGMVSAVVGELVESVVTAVGEEASVTGSESAPLESTQDSTAIEAEPKLEASRETGPSTLSPVTSPMFEIVCVEEEPQQAEETLDESMESATCAHQRSQEVVAASQEEEEPIHLALWSDEDDWSYTAKMSQTKVDNSVGDSETQSEAQVLSEEKVVATPIPIPILTEKGNQRSEDTATRVNSDPPCDPMVLSTKSLEMKSSTKESEESTQTA</sequence>
<feature type="compositionally biased region" description="Low complexity" evidence="1">
    <location>
        <begin position="310"/>
        <end position="320"/>
    </location>
</feature>
<protein>
    <submittedName>
        <fullName evidence="2">Uncharacterized protein</fullName>
    </submittedName>
</protein>
<feature type="region of interest" description="Disordered" evidence="1">
    <location>
        <begin position="973"/>
        <end position="1021"/>
    </location>
</feature>
<gene>
    <name evidence="2" type="ORF">Poli38472_010244</name>
</gene>
<reference evidence="2" key="1">
    <citation type="submission" date="2019-03" db="EMBL/GenBank/DDBJ databases">
        <title>Long read genome sequence of the mycoparasitic Pythium oligandrum ATCC 38472 isolated from sugarbeet rhizosphere.</title>
        <authorList>
            <person name="Gaulin E."/>
        </authorList>
    </citation>
    <scope>NUCLEOTIDE SEQUENCE</scope>
    <source>
        <strain evidence="2">ATCC 38472_TT</strain>
    </source>
</reference>
<dbReference type="OrthoDB" id="129949at2759"/>
<feature type="compositionally biased region" description="Basic residues" evidence="1">
    <location>
        <begin position="227"/>
        <end position="242"/>
    </location>
</feature>
<evidence type="ECO:0000313" key="2">
    <source>
        <dbReference type="EMBL" id="TMW58685.1"/>
    </source>
</evidence>